<accession>A0A4Y9ZJM3</accession>
<name>A0A4Y9ZJM3_9AGAM</name>
<proteinExistence type="predicted"/>
<evidence type="ECO:0000313" key="4">
    <source>
        <dbReference type="Proteomes" id="UP000298061"/>
    </source>
</evidence>
<dbReference type="PANTHER" id="PTHR36223">
    <property type="entry name" value="BETA-LACTAMASE-TYPE TRANSPEPTIDASE FOLD DOMAIN CONTAINING PROTEIN"/>
    <property type="match status" value="1"/>
</dbReference>
<reference evidence="3 4" key="1">
    <citation type="submission" date="2019-02" db="EMBL/GenBank/DDBJ databases">
        <title>Genome sequencing of the rare red list fungi Hericium alpestre (H. flagellum).</title>
        <authorList>
            <person name="Buettner E."/>
            <person name="Kellner H."/>
        </authorList>
    </citation>
    <scope>NUCLEOTIDE SEQUENCE [LARGE SCALE GENOMIC DNA]</scope>
    <source>
        <strain evidence="3 4">DSM 108284</strain>
    </source>
</reference>
<dbReference type="AlphaFoldDB" id="A0A4Y9ZJM3"/>
<comment type="caution">
    <text evidence="3">The sequence shown here is derived from an EMBL/GenBank/DDBJ whole genome shotgun (WGS) entry which is preliminary data.</text>
</comment>
<evidence type="ECO:0000313" key="3">
    <source>
        <dbReference type="EMBL" id="TFY74922.1"/>
    </source>
</evidence>
<evidence type="ECO:0000259" key="2">
    <source>
        <dbReference type="Pfam" id="PF25534"/>
    </source>
</evidence>
<feature type="compositionally biased region" description="Low complexity" evidence="1">
    <location>
        <begin position="108"/>
        <end position="118"/>
    </location>
</feature>
<dbReference type="OrthoDB" id="3237202at2759"/>
<sequence length="186" mass="20025">MTTDDEDAQDYVDVAALGTIEVRVFHGVLESLAQTPEGVNHVADVGVVSELSKKGGLHQTSLGPARFRQPVVSRKMMRVEPENRPFASFVFRHRPAATLQAMGIMAHPAPAAQQQAGPSNTKRERTQSPIASGSAKRRRTSHAAQDVITIEDSDDDAPRVKPERALSPIRVPAASVGETIDLTGDD</sequence>
<feature type="region of interest" description="Disordered" evidence="1">
    <location>
        <begin position="108"/>
        <end position="186"/>
    </location>
</feature>
<dbReference type="Pfam" id="PF25534">
    <property type="entry name" value="DUF7918"/>
    <property type="match status" value="1"/>
</dbReference>
<dbReference type="InterPro" id="IPR057678">
    <property type="entry name" value="DUF7918"/>
</dbReference>
<dbReference type="Proteomes" id="UP000298061">
    <property type="component" value="Unassembled WGS sequence"/>
</dbReference>
<evidence type="ECO:0000256" key="1">
    <source>
        <dbReference type="SAM" id="MobiDB-lite"/>
    </source>
</evidence>
<protein>
    <recommendedName>
        <fullName evidence="2">DUF7918 domain-containing protein</fullName>
    </recommendedName>
</protein>
<dbReference type="EMBL" id="SFCI01001804">
    <property type="protein sequence ID" value="TFY74922.1"/>
    <property type="molecule type" value="Genomic_DNA"/>
</dbReference>
<keyword evidence="4" id="KW-1185">Reference proteome</keyword>
<dbReference type="PANTHER" id="PTHR36223:SF1">
    <property type="entry name" value="TRANSCRIPTION ELONGATION FACTOR EAF N-TERMINAL DOMAIN-CONTAINING PROTEIN"/>
    <property type="match status" value="1"/>
</dbReference>
<gene>
    <name evidence="3" type="ORF">EWM64_g9090</name>
</gene>
<feature type="domain" description="DUF7918" evidence="2">
    <location>
        <begin position="5"/>
        <end position="105"/>
    </location>
</feature>
<organism evidence="3 4">
    <name type="scientific">Hericium alpestre</name>
    <dbReference type="NCBI Taxonomy" id="135208"/>
    <lineage>
        <taxon>Eukaryota</taxon>
        <taxon>Fungi</taxon>
        <taxon>Dikarya</taxon>
        <taxon>Basidiomycota</taxon>
        <taxon>Agaricomycotina</taxon>
        <taxon>Agaricomycetes</taxon>
        <taxon>Russulales</taxon>
        <taxon>Hericiaceae</taxon>
        <taxon>Hericium</taxon>
    </lineage>
</organism>